<evidence type="ECO:0000313" key="3">
    <source>
        <dbReference type="Proteomes" id="UP001642502"/>
    </source>
</evidence>
<sequence length="224" mass="25235">MTLAHQAPPPATSPSSPSPQQQSKHHHQPQLHHQTHAPPQSYDIPELPPPPPWHPNGGDDIMRAWLLAKAETEKRRAEEERTHQDTIRLEQRRTEHDILRTSLAGGIPPPMVPIVFAGMGGGNLPQAALEWAHQFIICHLLIIRNNHSRSSSIPGTRNIFFQAQAPHYTSQIPHGLMRRPSSNNFRKDHHLVFRSSNSSNPNNHFMDKESMGQVLVREAVLLPV</sequence>
<proteinExistence type="predicted"/>
<accession>A0ABP0DIE6</accession>
<name>A0ABP0DIE6_9PEZI</name>
<keyword evidence="3" id="KW-1185">Reference proteome</keyword>
<organism evidence="2 3">
    <name type="scientific">Sporothrix epigloea</name>
    <dbReference type="NCBI Taxonomy" id="1892477"/>
    <lineage>
        <taxon>Eukaryota</taxon>
        <taxon>Fungi</taxon>
        <taxon>Dikarya</taxon>
        <taxon>Ascomycota</taxon>
        <taxon>Pezizomycotina</taxon>
        <taxon>Sordariomycetes</taxon>
        <taxon>Sordariomycetidae</taxon>
        <taxon>Ophiostomatales</taxon>
        <taxon>Ophiostomataceae</taxon>
        <taxon>Sporothrix</taxon>
    </lineage>
</organism>
<evidence type="ECO:0000313" key="2">
    <source>
        <dbReference type="EMBL" id="CAK7267418.1"/>
    </source>
</evidence>
<gene>
    <name evidence="2" type="ORF">SEPCBS119000_002536</name>
</gene>
<feature type="region of interest" description="Disordered" evidence="1">
    <location>
        <begin position="1"/>
        <end position="60"/>
    </location>
</feature>
<protein>
    <submittedName>
        <fullName evidence="2">Uncharacterized protein</fullName>
    </submittedName>
</protein>
<dbReference type="EMBL" id="CAWUON010000027">
    <property type="protein sequence ID" value="CAK7267418.1"/>
    <property type="molecule type" value="Genomic_DNA"/>
</dbReference>
<feature type="compositionally biased region" description="Low complexity" evidence="1">
    <location>
        <begin position="13"/>
        <end position="22"/>
    </location>
</feature>
<dbReference type="Proteomes" id="UP001642502">
    <property type="component" value="Unassembled WGS sequence"/>
</dbReference>
<reference evidence="2 3" key="1">
    <citation type="submission" date="2024-01" db="EMBL/GenBank/DDBJ databases">
        <authorList>
            <person name="Allen C."/>
            <person name="Tagirdzhanova G."/>
        </authorList>
    </citation>
    <scope>NUCLEOTIDE SEQUENCE [LARGE SCALE GENOMIC DNA]</scope>
    <source>
        <strain evidence="2 3">CBS 119000</strain>
    </source>
</reference>
<feature type="compositionally biased region" description="Basic residues" evidence="1">
    <location>
        <begin position="23"/>
        <end position="35"/>
    </location>
</feature>
<comment type="caution">
    <text evidence="2">The sequence shown here is derived from an EMBL/GenBank/DDBJ whole genome shotgun (WGS) entry which is preliminary data.</text>
</comment>
<evidence type="ECO:0000256" key="1">
    <source>
        <dbReference type="SAM" id="MobiDB-lite"/>
    </source>
</evidence>